<evidence type="ECO:0000313" key="2">
    <source>
        <dbReference type="Proteomes" id="UP000677244"/>
    </source>
</evidence>
<dbReference type="PROSITE" id="PS51257">
    <property type="entry name" value="PROKAR_LIPOPROTEIN"/>
    <property type="match status" value="1"/>
</dbReference>
<reference evidence="1 2" key="1">
    <citation type="submission" date="2021-03" db="EMBL/GenBank/DDBJ databases">
        <title>Assistant Professor.</title>
        <authorList>
            <person name="Huq M.A."/>
        </authorList>
    </citation>
    <scope>NUCLEOTIDE SEQUENCE [LARGE SCALE GENOMIC DNA]</scope>
    <source>
        <strain evidence="1 2">MAH-29</strain>
    </source>
</reference>
<keyword evidence="2" id="KW-1185">Reference proteome</keyword>
<proteinExistence type="predicted"/>
<gene>
    <name evidence="1" type="ORF">J7I42_26405</name>
</gene>
<organism evidence="1 2">
    <name type="scientific">Niastella soli</name>
    <dbReference type="NCBI Taxonomy" id="2821487"/>
    <lineage>
        <taxon>Bacteria</taxon>
        <taxon>Pseudomonadati</taxon>
        <taxon>Bacteroidota</taxon>
        <taxon>Chitinophagia</taxon>
        <taxon>Chitinophagales</taxon>
        <taxon>Chitinophagaceae</taxon>
        <taxon>Niastella</taxon>
    </lineage>
</organism>
<dbReference type="RefSeq" id="WP_209141895.1">
    <property type="nucleotide sequence ID" value="NZ_JAGHKO010000011.1"/>
</dbReference>
<evidence type="ECO:0008006" key="3">
    <source>
        <dbReference type="Google" id="ProtNLM"/>
    </source>
</evidence>
<sequence length="153" mass="16935">MKYLFAILIIALMFLGGCKTKNTDSDAEIESIENGLNKAVPGKAKTWVVILPGLGCNGCIQEGEAFMRDYVDSANVLFILTKVQSVKILQLKIGKTIVDRANVFIDHDGVFNIQTKNVVYPCIAQLKDGNIVAHQFQSPSNSQAFEWLRTQLD</sequence>
<dbReference type="Proteomes" id="UP000677244">
    <property type="component" value="Unassembled WGS sequence"/>
</dbReference>
<dbReference type="EMBL" id="JAGHKO010000011">
    <property type="protein sequence ID" value="MBO9203844.1"/>
    <property type="molecule type" value="Genomic_DNA"/>
</dbReference>
<protein>
    <recommendedName>
        <fullName evidence="3">HMA domain-containing protein</fullName>
    </recommendedName>
</protein>
<comment type="caution">
    <text evidence="1">The sequence shown here is derived from an EMBL/GenBank/DDBJ whole genome shotgun (WGS) entry which is preliminary data.</text>
</comment>
<accession>A0ABS3Z165</accession>
<evidence type="ECO:0000313" key="1">
    <source>
        <dbReference type="EMBL" id="MBO9203844.1"/>
    </source>
</evidence>
<name>A0ABS3Z165_9BACT</name>